<feature type="transmembrane region" description="Helical" evidence="1">
    <location>
        <begin position="343"/>
        <end position="361"/>
    </location>
</feature>
<evidence type="ECO:0000313" key="5">
    <source>
        <dbReference type="Proteomes" id="UP000035579"/>
    </source>
</evidence>
<feature type="domain" description="DUF418" evidence="2">
    <location>
        <begin position="282"/>
        <end position="449"/>
    </location>
</feature>
<feature type="transmembrane region" description="Helical" evidence="1">
    <location>
        <begin position="52"/>
        <end position="74"/>
    </location>
</feature>
<dbReference type="Proteomes" id="UP000256345">
    <property type="component" value="Unassembled WGS sequence"/>
</dbReference>
<dbReference type="InterPro" id="IPR052529">
    <property type="entry name" value="Bact_Transport_Assoc"/>
</dbReference>
<protein>
    <recommendedName>
        <fullName evidence="2">DUF418 domain-containing protein</fullName>
    </recommendedName>
</protein>
<dbReference type="EMBL" id="CP011509">
    <property type="protein sequence ID" value="AKJ00511.1"/>
    <property type="molecule type" value="Genomic_DNA"/>
</dbReference>
<feature type="transmembrane region" description="Helical" evidence="1">
    <location>
        <begin position="301"/>
        <end position="323"/>
    </location>
</feature>
<evidence type="ECO:0000256" key="1">
    <source>
        <dbReference type="SAM" id="Phobius"/>
    </source>
</evidence>
<keyword evidence="6" id="KW-1185">Reference proteome</keyword>
<keyword evidence="1" id="KW-1133">Transmembrane helix</keyword>
<dbReference type="Pfam" id="PF04235">
    <property type="entry name" value="DUF418"/>
    <property type="match status" value="1"/>
</dbReference>
<gene>
    <name evidence="3" type="ORF">AA314_02137</name>
    <name evidence="4" type="ORF">ATI61_10485</name>
</gene>
<sequence>MGPSVPAVSCLLGIGAGWHKFGMSFPAMSQPPSAPPAPQAEARPVDASERLALLDVLRGFALCGVFVSNVHMWFSGRAYMTRPQIEAAMASATWVDHTLMYAMGMLVNGKFITIFSFLFGLGFSVQMMRAEARGAAITPLYMRRLVMMFLIGCVHLFGLWLGDILTTYAAIGFALLLFRERQDKTLLIWAALLIFLSIPVVNAAMKYVPMLLSGGAEAGPEAAKAAMERGNQLRAETMKAFSSGTYVEMVRANARHFFGQFLPGLAGFLLPILGRFLLGLMAGRRRLFHDAPQHLAFFRKLLRWSLGMAVIGSVLGLVVQYMMRNKMLDPQSPWMMFFSPVRQLNEMGLAAVYVAGLVLLFQREAWQRRLMVLAPVGRMALTNYLSQTVISLFIYYGIGLGLMGKLSPGASIALTLVIFAMQVVFSHWWLARFRFGPAEWVWRSLTYGKAQPMRQPTVSASAAVTAV</sequence>
<evidence type="ECO:0000313" key="6">
    <source>
        <dbReference type="Proteomes" id="UP000256345"/>
    </source>
</evidence>
<feature type="transmembrane region" description="Helical" evidence="1">
    <location>
        <begin position="99"/>
        <end position="125"/>
    </location>
</feature>
<keyword evidence="1" id="KW-0472">Membrane</keyword>
<dbReference type="AlphaFoldDB" id="A0AAC8TDG7"/>
<feature type="transmembrane region" description="Helical" evidence="1">
    <location>
        <begin position="381"/>
        <end position="398"/>
    </location>
</feature>
<feature type="transmembrane region" description="Helical" evidence="1">
    <location>
        <begin position="145"/>
        <end position="178"/>
    </location>
</feature>
<reference evidence="3 5" key="1">
    <citation type="submission" date="2015-05" db="EMBL/GenBank/DDBJ databases">
        <title>Genome assembly of Archangium gephyra DSM 2261.</title>
        <authorList>
            <person name="Sharma G."/>
            <person name="Subramanian S."/>
        </authorList>
    </citation>
    <scope>NUCLEOTIDE SEQUENCE [LARGE SCALE GENOMIC DNA]</scope>
    <source>
        <strain evidence="3 5">DSM 2261</strain>
    </source>
</reference>
<proteinExistence type="predicted"/>
<keyword evidence="1" id="KW-0812">Transmembrane</keyword>
<evidence type="ECO:0000259" key="2">
    <source>
        <dbReference type="Pfam" id="PF04235"/>
    </source>
</evidence>
<feature type="transmembrane region" description="Helical" evidence="1">
    <location>
        <begin position="185"/>
        <end position="205"/>
    </location>
</feature>
<organism evidence="3 5">
    <name type="scientific">Archangium gephyra</name>
    <dbReference type="NCBI Taxonomy" id="48"/>
    <lineage>
        <taxon>Bacteria</taxon>
        <taxon>Pseudomonadati</taxon>
        <taxon>Myxococcota</taxon>
        <taxon>Myxococcia</taxon>
        <taxon>Myxococcales</taxon>
        <taxon>Cystobacterineae</taxon>
        <taxon>Archangiaceae</taxon>
        <taxon>Archangium</taxon>
    </lineage>
</organism>
<dbReference type="PANTHER" id="PTHR30590">
    <property type="entry name" value="INNER MEMBRANE PROTEIN"/>
    <property type="match status" value="1"/>
</dbReference>
<evidence type="ECO:0000313" key="3">
    <source>
        <dbReference type="EMBL" id="AKJ00511.1"/>
    </source>
</evidence>
<reference evidence="4 6" key="2">
    <citation type="submission" date="2018-08" db="EMBL/GenBank/DDBJ databases">
        <title>Genomic Encyclopedia of Archaeal and Bacterial Type Strains, Phase II (KMG-II): from individual species to whole genera.</title>
        <authorList>
            <person name="Goeker M."/>
        </authorList>
    </citation>
    <scope>NUCLEOTIDE SEQUENCE [LARGE SCALE GENOMIC DNA]</scope>
    <source>
        <strain evidence="4 6">DSM 2261</strain>
    </source>
</reference>
<evidence type="ECO:0000313" key="4">
    <source>
        <dbReference type="EMBL" id="REG32795.1"/>
    </source>
</evidence>
<dbReference type="PANTHER" id="PTHR30590:SF2">
    <property type="entry name" value="INNER MEMBRANE PROTEIN"/>
    <property type="match status" value="1"/>
</dbReference>
<accession>A0AAC8TDG7</accession>
<dbReference type="KEGG" id="age:AA314_02137"/>
<feature type="transmembrane region" description="Helical" evidence="1">
    <location>
        <begin position="257"/>
        <end position="280"/>
    </location>
</feature>
<dbReference type="Proteomes" id="UP000035579">
    <property type="component" value="Chromosome"/>
</dbReference>
<feature type="transmembrane region" description="Helical" evidence="1">
    <location>
        <begin position="410"/>
        <end position="430"/>
    </location>
</feature>
<dbReference type="EMBL" id="QUMU01000004">
    <property type="protein sequence ID" value="REG32795.1"/>
    <property type="molecule type" value="Genomic_DNA"/>
</dbReference>
<name>A0AAC8TDG7_9BACT</name>
<dbReference type="InterPro" id="IPR007349">
    <property type="entry name" value="DUF418"/>
</dbReference>